<organism evidence="1 2">
    <name type="scientific">Leucogyrophana mollusca</name>
    <dbReference type="NCBI Taxonomy" id="85980"/>
    <lineage>
        <taxon>Eukaryota</taxon>
        <taxon>Fungi</taxon>
        <taxon>Dikarya</taxon>
        <taxon>Basidiomycota</taxon>
        <taxon>Agaricomycotina</taxon>
        <taxon>Agaricomycetes</taxon>
        <taxon>Agaricomycetidae</taxon>
        <taxon>Boletales</taxon>
        <taxon>Boletales incertae sedis</taxon>
        <taxon>Leucogyrophana</taxon>
    </lineage>
</organism>
<gene>
    <name evidence="1" type="ORF">BV22DRAFT_1041502</name>
</gene>
<protein>
    <submittedName>
        <fullName evidence="1">Uncharacterized protein</fullName>
    </submittedName>
</protein>
<dbReference type="EMBL" id="MU266732">
    <property type="protein sequence ID" value="KAH7918807.1"/>
    <property type="molecule type" value="Genomic_DNA"/>
</dbReference>
<evidence type="ECO:0000313" key="1">
    <source>
        <dbReference type="EMBL" id="KAH7918807.1"/>
    </source>
</evidence>
<dbReference type="Proteomes" id="UP000790709">
    <property type="component" value="Unassembled WGS sequence"/>
</dbReference>
<sequence length="56" mass="7118">MKLEVPPHKRLPSTHSRWRLAWRFHSGRKPDVRGYRYELSHLFAFRRKLFWAWRNR</sequence>
<comment type="caution">
    <text evidence="1">The sequence shown here is derived from an EMBL/GenBank/DDBJ whole genome shotgun (WGS) entry which is preliminary data.</text>
</comment>
<reference evidence="1" key="1">
    <citation type="journal article" date="2021" name="New Phytol.">
        <title>Evolutionary innovations through gain and loss of genes in the ectomycorrhizal Boletales.</title>
        <authorList>
            <person name="Wu G."/>
            <person name="Miyauchi S."/>
            <person name="Morin E."/>
            <person name="Kuo A."/>
            <person name="Drula E."/>
            <person name="Varga T."/>
            <person name="Kohler A."/>
            <person name="Feng B."/>
            <person name="Cao Y."/>
            <person name="Lipzen A."/>
            <person name="Daum C."/>
            <person name="Hundley H."/>
            <person name="Pangilinan J."/>
            <person name="Johnson J."/>
            <person name="Barry K."/>
            <person name="LaButti K."/>
            <person name="Ng V."/>
            <person name="Ahrendt S."/>
            <person name="Min B."/>
            <person name="Choi I.G."/>
            <person name="Park H."/>
            <person name="Plett J.M."/>
            <person name="Magnuson J."/>
            <person name="Spatafora J.W."/>
            <person name="Nagy L.G."/>
            <person name="Henrissat B."/>
            <person name="Grigoriev I.V."/>
            <person name="Yang Z.L."/>
            <person name="Xu J."/>
            <person name="Martin F.M."/>
        </authorList>
    </citation>
    <scope>NUCLEOTIDE SEQUENCE</scope>
    <source>
        <strain evidence="1">KUC20120723A-06</strain>
    </source>
</reference>
<proteinExistence type="predicted"/>
<name>A0ACB8AZT0_9AGAM</name>
<evidence type="ECO:0000313" key="2">
    <source>
        <dbReference type="Proteomes" id="UP000790709"/>
    </source>
</evidence>
<keyword evidence="2" id="KW-1185">Reference proteome</keyword>
<accession>A0ACB8AZT0</accession>